<accession>A0A4Y7R8Z6</accession>
<keyword evidence="1" id="KW-0472">Membrane</keyword>
<gene>
    <name evidence="2" type="ORF">Psch_02297</name>
</gene>
<dbReference type="Proteomes" id="UP000298324">
    <property type="component" value="Unassembled WGS sequence"/>
</dbReference>
<dbReference type="RefSeq" id="WP_190240363.1">
    <property type="nucleotide sequence ID" value="NZ_QFGA01000002.1"/>
</dbReference>
<keyword evidence="3" id="KW-1185">Reference proteome</keyword>
<name>A0A4Y7R8Z6_9FIRM</name>
<keyword evidence="1" id="KW-0812">Transmembrane</keyword>
<organism evidence="2 3">
    <name type="scientific">Pelotomaculum schinkii</name>
    <dbReference type="NCBI Taxonomy" id="78350"/>
    <lineage>
        <taxon>Bacteria</taxon>
        <taxon>Bacillati</taxon>
        <taxon>Bacillota</taxon>
        <taxon>Clostridia</taxon>
        <taxon>Eubacteriales</taxon>
        <taxon>Desulfotomaculaceae</taxon>
        <taxon>Pelotomaculum</taxon>
    </lineage>
</organism>
<comment type="caution">
    <text evidence="2">The sequence shown here is derived from an EMBL/GenBank/DDBJ whole genome shotgun (WGS) entry which is preliminary data.</text>
</comment>
<dbReference type="EMBL" id="QFGA01000002">
    <property type="protein sequence ID" value="TEB05256.1"/>
    <property type="molecule type" value="Genomic_DNA"/>
</dbReference>
<reference evidence="2 3" key="1">
    <citation type="journal article" date="2018" name="Environ. Microbiol.">
        <title>Novel energy conservation strategies and behaviour of Pelotomaculum schinkii driving syntrophic propionate catabolism.</title>
        <authorList>
            <person name="Hidalgo-Ahumada C.A.P."/>
            <person name="Nobu M.K."/>
            <person name="Narihiro T."/>
            <person name="Tamaki H."/>
            <person name="Liu W.T."/>
            <person name="Kamagata Y."/>
            <person name="Stams A.J.M."/>
            <person name="Imachi H."/>
            <person name="Sousa D.Z."/>
        </authorList>
    </citation>
    <scope>NUCLEOTIDE SEQUENCE [LARGE SCALE GENOMIC DNA]</scope>
    <source>
        <strain evidence="2 3">HH</strain>
    </source>
</reference>
<keyword evidence="1" id="KW-1133">Transmembrane helix</keyword>
<evidence type="ECO:0000313" key="3">
    <source>
        <dbReference type="Proteomes" id="UP000298324"/>
    </source>
</evidence>
<sequence>MAMLTFWSNLFFSLKVYVVYNYIVWLIQEKVLQDTVTLLLPLLFPVFSVQVAIQLIKNFVYRMASFGVLIGPY</sequence>
<feature type="transmembrane region" description="Helical" evidence="1">
    <location>
        <begin position="38"/>
        <end position="56"/>
    </location>
</feature>
<proteinExistence type="predicted"/>
<evidence type="ECO:0000256" key="1">
    <source>
        <dbReference type="SAM" id="Phobius"/>
    </source>
</evidence>
<dbReference type="AlphaFoldDB" id="A0A4Y7R8Z6"/>
<feature type="transmembrane region" description="Helical" evidence="1">
    <location>
        <begin position="6"/>
        <end position="26"/>
    </location>
</feature>
<protein>
    <submittedName>
        <fullName evidence="2">Uncharacterized protein</fullName>
    </submittedName>
</protein>
<evidence type="ECO:0000313" key="2">
    <source>
        <dbReference type="EMBL" id="TEB05256.1"/>
    </source>
</evidence>